<feature type="region of interest" description="Disordered" evidence="5">
    <location>
        <begin position="264"/>
        <end position="368"/>
    </location>
</feature>
<keyword evidence="2 4" id="KW-0863">Zinc-finger</keyword>
<dbReference type="InterPro" id="IPR021565">
    <property type="entry name" value="Rbsn_Rab-bd"/>
</dbReference>
<reference evidence="7" key="2">
    <citation type="submission" date="2024-02" db="EMBL/GenBank/DDBJ databases">
        <title>Comparative genomics of Cryptococcus and Kwoniella reveals pathogenesis evolution and contrasting modes of karyotype evolution via chromosome fusion or intercentromeric recombination.</title>
        <authorList>
            <person name="Coelho M.A."/>
            <person name="David-Palma M."/>
            <person name="Shea T."/>
            <person name="Bowers K."/>
            <person name="McGinley-Smith S."/>
            <person name="Mohammad A.W."/>
            <person name="Gnirke A."/>
            <person name="Yurkov A.M."/>
            <person name="Nowrousian M."/>
            <person name="Sun S."/>
            <person name="Cuomo C.A."/>
            <person name="Heitman J."/>
        </authorList>
    </citation>
    <scope>NUCLEOTIDE SEQUENCE</scope>
    <source>
        <strain evidence="7">CBS 10117</strain>
    </source>
</reference>
<feature type="compositionally biased region" description="Polar residues" evidence="5">
    <location>
        <begin position="331"/>
        <end position="340"/>
    </location>
</feature>
<accession>A0AAJ8KL72</accession>
<feature type="region of interest" description="Disordered" evidence="5">
    <location>
        <begin position="157"/>
        <end position="249"/>
    </location>
</feature>
<keyword evidence="3" id="KW-0862">Zinc</keyword>
<evidence type="ECO:0000313" key="7">
    <source>
        <dbReference type="EMBL" id="WWC59670.1"/>
    </source>
</evidence>
<feature type="compositionally biased region" description="Polar residues" evidence="5">
    <location>
        <begin position="184"/>
        <end position="199"/>
    </location>
</feature>
<dbReference type="SUPFAM" id="SSF140125">
    <property type="entry name" value="Rabenosyn-5 Rab-binding domain-like"/>
    <property type="match status" value="1"/>
</dbReference>
<proteinExistence type="predicted"/>
<dbReference type="AlphaFoldDB" id="A0AAJ8KL72"/>
<dbReference type="InterPro" id="IPR036531">
    <property type="entry name" value="Rbsn_Rab-bd_sf"/>
</dbReference>
<feature type="compositionally biased region" description="Low complexity" evidence="5">
    <location>
        <begin position="1"/>
        <end position="12"/>
    </location>
</feature>
<feature type="compositionally biased region" description="Polar residues" evidence="5">
    <location>
        <begin position="851"/>
        <end position="867"/>
    </location>
</feature>
<name>A0AAJ8KL72_9TREE</name>
<dbReference type="SUPFAM" id="SSF57903">
    <property type="entry name" value="FYVE/PHD zinc finger"/>
    <property type="match status" value="1"/>
</dbReference>
<feature type="compositionally biased region" description="Low complexity" evidence="5">
    <location>
        <begin position="438"/>
        <end position="461"/>
    </location>
</feature>
<dbReference type="Gene3D" id="4.10.860.20">
    <property type="entry name" value="Rabenosyn, Rab binding domain"/>
    <property type="match status" value="1"/>
</dbReference>
<evidence type="ECO:0000256" key="2">
    <source>
        <dbReference type="ARBA" id="ARBA00022771"/>
    </source>
</evidence>
<feature type="domain" description="FYVE-type" evidence="6">
    <location>
        <begin position="516"/>
        <end position="547"/>
    </location>
</feature>
<dbReference type="PANTHER" id="PTHR23164">
    <property type="entry name" value="EARLY ENDOSOME ANTIGEN 1"/>
    <property type="match status" value="1"/>
</dbReference>
<dbReference type="GeneID" id="28965327"/>
<evidence type="ECO:0000313" key="8">
    <source>
        <dbReference type="Proteomes" id="UP000078595"/>
    </source>
</evidence>
<evidence type="ECO:0000256" key="5">
    <source>
        <dbReference type="SAM" id="MobiDB-lite"/>
    </source>
</evidence>
<dbReference type="CDD" id="cd15737">
    <property type="entry name" value="FYVE2_Vac1p_like"/>
    <property type="match status" value="1"/>
</dbReference>
<sequence>MSITPTLPQLTTTPPPADLNPPRRRFGSFNNNPGPNTNHTGRNNRPSSSSSNHSNPSSPALVPPPIGVQRTRSTSSASSTASGGNTLTNSPFIPPNQSQAQQGGPGPAAFDIGLAADKAQQWLSTWAPRGEGRSREFLTNTLNGVASVASQVSNNLNRDGFGSRSNSFASNSGQTPVIIPPPESQSQGSNTSASTSTSPEDARNGSAFGLSISPSPSPAPGPGNGSTFRLPQAPAAPTINHTTSTPTLTTKKILQPANLARLGHSNSTTAAPTTNNNNNNNTSALTVGLGKSASQPNTSSSGTSTPSGLPRTSSSNIASSSTTNLHGPSHLNPNASSSSIPLGGHRRNSSTASNSHRRTSSFGIASISRSSSITKTNTNMKSAGMPYKVGFQPQGVRNDRTEEFLQARRVKGEDRDREEGRLGRRWAKLVDLHFNPTVPTSTPTVPTLTRSSSSTFSLSSLAGGGNDKRRSLLSIDGALDALKPKEVWKGFKNSGPGGEEGKKRAAEQAIVKWEDDNEVKKCRICQSTFSLSNRKHHCRLCGKIICSLPPTPPALLAVQIQLFAPADPDATSSTSQGGLPPGTRREKCSLLLVADWKTGRGEEVEEGFVGWMKTEDQSSSPSPYPSSEANSNTKNSPKASRIRKGRISGSLNSNSIDSINEYQEENANSNGTANPNATVNGMINGEKREIPLPQQPKEVQVKGCRVCRDCWAVVSRKQKMQDRQRVTGFTRLYTALRGLQGDIEELMPEFEDQLADLTESDNPLEPSPETLQTHKALLTLLTQYEHLSKRIGGLNCEEGSSQAVVQSAVARSAAAFLAREMVKLQTLQKLQKRAANAKRRSMRIHELSLADSLSMSRDGSGTTTPTSELEREVEDIAVVLQPLLEQEAQLETYISDANAQRKYEDSKALNEALKEIKLEIERITQRASTSTATALTK</sequence>
<dbReference type="KEGG" id="kdj:28965327"/>
<dbReference type="InterPro" id="IPR013083">
    <property type="entry name" value="Znf_RING/FYVE/PHD"/>
</dbReference>
<evidence type="ECO:0000256" key="4">
    <source>
        <dbReference type="PROSITE-ProRule" id="PRU00091"/>
    </source>
</evidence>
<feature type="compositionally biased region" description="Low complexity" evidence="5">
    <location>
        <begin position="238"/>
        <end position="249"/>
    </location>
</feature>
<dbReference type="GO" id="GO:0008270">
    <property type="term" value="F:zinc ion binding"/>
    <property type="evidence" value="ECO:0007669"/>
    <property type="project" value="UniProtKB-KW"/>
</dbReference>
<dbReference type="PROSITE" id="PS50178">
    <property type="entry name" value="ZF_FYVE"/>
    <property type="match status" value="1"/>
</dbReference>
<dbReference type="PANTHER" id="PTHR23164:SF30">
    <property type="entry name" value="EARLY ENDOSOME ANTIGEN 1"/>
    <property type="match status" value="1"/>
</dbReference>
<dbReference type="RefSeq" id="XP_065824571.1">
    <property type="nucleotide sequence ID" value="XM_065968499.1"/>
</dbReference>
<feature type="compositionally biased region" description="Low complexity" evidence="5">
    <location>
        <begin position="265"/>
        <end position="284"/>
    </location>
</feature>
<dbReference type="SMART" id="SM00064">
    <property type="entry name" value="FYVE"/>
    <property type="match status" value="1"/>
</dbReference>
<dbReference type="InterPro" id="IPR017455">
    <property type="entry name" value="Znf_FYVE-rel"/>
</dbReference>
<feature type="compositionally biased region" description="Polar residues" evidence="5">
    <location>
        <begin position="157"/>
        <end position="175"/>
    </location>
</feature>
<keyword evidence="1" id="KW-0479">Metal-binding</keyword>
<feature type="compositionally biased region" description="Polar residues" evidence="5">
    <location>
        <begin position="628"/>
        <end position="638"/>
    </location>
</feature>
<evidence type="ECO:0000259" key="6">
    <source>
        <dbReference type="PROSITE" id="PS50178"/>
    </source>
</evidence>
<evidence type="ECO:0000256" key="1">
    <source>
        <dbReference type="ARBA" id="ARBA00022723"/>
    </source>
</evidence>
<evidence type="ECO:0000256" key="3">
    <source>
        <dbReference type="ARBA" id="ARBA00022833"/>
    </source>
</evidence>
<feature type="compositionally biased region" description="Low complexity" evidence="5">
    <location>
        <begin position="70"/>
        <end position="102"/>
    </location>
</feature>
<reference evidence="7" key="1">
    <citation type="submission" date="2013-07" db="EMBL/GenBank/DDBJ databases">
        <authorList>
            <consortium name="The Broad Institute Genome Sequencing Platform"/>
            <person name="Cuomo C."/>
            <person name="Litvintseva A."/>
            <person name="Chen Y."/>
            <person name="Heitman J."/>
            <person name="Sun S."/>
            <person name="Springer D."/>
            <person name="Dromer F."/>
            <person name="Young S.K."/>
            <person name="Zeng Q."/>
            <person name="Gargeya S."/>
            <person name="Fitzgerald M."/>
            <person name="Abouelleil A."/>
            <person name="Alvarado L."/>
            <person name="Berlin A.M."/>
            <person name="Chapman S.B."/>
            <person name="Dewar J."/>
            <person name="Goldberg J."/>
            <person name="Griggs A."/>
            <person name="Gujja S."/>
            <person name="Hansen M."/>
            <person name="Howarth C."/>
            <person name="Imamovic A."/>
            <person name="Larimer J."/>
            <person name="McCowan C."/>
            <person name="Murphy C."/>
            <person name="Pearson M."/>
            <person name="Priest M."/>
            <person name="Roberts A."/>
            <person name="Saif S."/>
            <person name="Shea T."/>
            <person name="Sykes S."/>
            <person name="Wortman J."/>
            <person name="Nusbaum C."/>
            <person name="Birren B."/>
        </authorList>
    </citation>
    <scope>NUCLEOTIDE SEQUENCE</scope>
    <source>
        <strain evidence="7">CBS 10117</strain>
    </source>
</reference>
<feature type="region of interest" description="Disordered" evidence="5">
    <location>
        <begin position="438"/>
        <end position="466"/>
    </location>
</feature>
<gene>
    <name evidence="7" type="ORF">I303_102232</name>
</gene>
<dbReference type="Proteomes" id="UP000078595">
    <property type="component" value="Chromosome 2"/>
</dbReference>
<dbReference type="EMBL" id="CP144531">
    <property type="protein sequence ID" value="WWC59670.1"/>
    <property type="molecule type" value="Genomic_DNA"/>
</dbReference>
<protein>
    <recommendedName>
        <fullName evidence="6">FYVE-type domain-containing protein</fullName>
    </recommendedName>
</protein>
<feature type="region of interest" description="Disordered" evidence="5">
    <location>
        <begin position="607"/>
        <end position="654"/>
    </location>
</feature>
<dbReference type="Pfam" id="PF01363">
    <property type="entry name" value="FYVE"/>
    <property type="match status" value="1"/>
</dbReference>
<dbReference type="Gene3D" id="3.30.40.10">
    <property type="entry name" value="Zinc/RING finger domain, C3HC4 (zinc finger)"/>
    <property type="match status" value="1"/>
</dbReference>
<organism evidence="7 8">
    <name type="scientific">Kwoniella dejecticola CBS 10117</name>
    <dbReference type="NCBI Taxonomy" id="1296121"/>
    <lineage>
        <taxon>Eukaryota</taxon>
        <taxon>Fungi</taxon>
        <taxon>Dikarya</taxon>
        <taxon>Basidiomycota</taxon>
        <taxon>Agaricomycotina</taxon>
        <taxon>Tremellomycetes</taxon>
        <taxon>Tremellales</taxon>
        <taxon>Cryptococcaceae</taxon>
        <taxon>Kwoniella</taxon>
    </lineage>
</organism>
<dbReference type="InterPro" id="IPR011011">
    <property type="entry name" value="Znf_FYVE_PHD"/>
</dbReference>
<feature type="region of interest" description="Disordered" evidence="5">
    <location>
        <begin position="1"/>
        <end position="111"/>
    </location>
</feature>
<keyword evidence="8" id="KW-1185">Reference proteome</keyword>
<feature type="compositionally biased region" description="Low complexity" evidence="5">
    <location>
        <begin position="618"/>
        <end position="627"/>
    </location>
</feature>
<feature type="compositionally biased region" description="Low complexity" evidence="5">
    <location>
        <begin position="30"/>
        <end position="59"/>
    </location>
</feature>
<feature type="compositionally biased region" description="Low complexity" evidence="5">
    <location>
        <begin position="292"/>
        <end position="324"/>
    </location>
</feature>
<feature type="region of interest" description="Disordered" evidence="5">
    <location>
        <begin position="849"/>
        <end position="869"/>
    </location>
</feature>
<dbReference type="Pfam" id="PF11464">
    <property type="entry name" value="Rbsn"/>
    <property type="match status" value="1"/>
</dbReference>
<dbReference type="InterPro" id="IPR000306">
    <property type="entry name" value="Znf_FYVE"/>
</dbReference>